<keyword evidence="3" id="KW-1003">Cell membrane</keyword>
<evidence type="ECO:0000256" key="5">
    <source>
        <dbReference type="ARBA" id="ARBA00022989"/>
    </source>
</evidence>
<feature type="transmembrane region" description="Helical" evidence="7">
    <location>
        <begin position="101"/>
        <end position="122"/>
    </location>
</feature>
<dbReference type="PROSITE" id="PS50928">
    <property type="entry name" value="ABC_TM1"/>
    <property type="match status" value="1"/>
</dbReference>
<reference evidence="9 10" key="1">
    <citation type="submission" date="2018-09" db="EMBL/GenBank/DDBJ databases">
        <title>Genome sequencing of strain 2DFW10M-5.</title>
        <authorList>
            <person name="Heo J."/>
            <person name="Kim S.-J."/>
            <person name="Kwon S.-W."/>
        </authorList>
    </citation>
    <scope>NUCLEOTIDE SEQUENCE [LARGE SCALE GENOMIC DNA]</scope>
    <source>
        <strain evidence="9 10">2DFW10M-5</strain>
    </source>
</reference>
<dbReference type="Proteomes" id="UP000275069">
    <property type="component" value="Chromosome"/>
</dbReference>
<gene>
    <name evidence="9" type="ORF">D7I44_13165</name>
</gene>
<dbReference type="OrthoDB" id="9778910at2"/>
<keyword evidence="10" id="KW-1185">Reference proteome</keyword>
<protein>
    <submittedName>
        <fullName evidence="9">ABC transporter permease</fullName>
    </submittedName>
</protein>
<dbReference type="RefSeq" id="WP_120789912.1">
    <property type="nucleotide sequence ID" value="NZ_CP032624.1"/>
</dbReference>
<evidence type="ECO:0000259" key="8">
    <source>
        <dbReference type="PROSITE" id="PS50928"/>
    </source>
</evidence>
<dbReference type="InterPro" id="IPR000515">
    <property type="entry name" value="MetI-like"/>
</dbReference>
<dbReference type="PANTHER" id="PTHR43163">
    <property type="entry name" value="DIPEPTIDE TRANSPORT SYSTEM PERMEASE PROTEIN DPPB-RELATED"/>
    <property type="match status" value="1"/>
</dbReference>
<evidence type="ECO:0000313" key="9">
    <source>
        <dbReference type="EMBL" id="AYG04382.1"/>
    </source>
</evidence>
<keyword evidence="5 7" id="KW-1133">Transmembrane helix</keyword>
<dbReference type="SUPFAM" id="SSF161098">
    <property type="entry name" value="MetI-like"/>
    <property type="match status" value="1"/>
</dbReference>
<accession>A0A387BPH2</accession>
<dbReference type="EMBL" id="CP032624">
    <property type="protein sequence ID" value="AYG04382.1"/>
    <property type="molecule type" value="Genomic_DNA"/>
</dbReference>
<organism evidence="9 10">
    <name type="scientific">Gryllotalpicola protaetiae</name>
    <dbReference type="NCBI Taxonomy" id="2419771"/>
    <lineage>
        <taxon>Bacteria</taxon>
        <taxon>Bacillati</taxon>
        <taxon>Actinomycetota</taxon>
        <taxon>Actinomycetes</taxon>
        <taxon>Micrococcales</taxon>
        <taxon>Microbacteriaceae</taxon>
        <taxon>Gryllotalpicola</taxon>
    </lineage>
</organism>
<dbReference type="GO" id="GO:0055085">
    <property type="term" value="P:transmembrane transport"/>
    <property type="evidence" value="ECO:0007669"/>
    <property type="project" value="InterPro"/>
</dbReference>
<dbReference type="PANTHER" id="PTHR43163:SF3">
    <property type="entry name" value="PEPTIDE ABC TRANSPORTER PERMEASE PROTEIN"/>
    <property type="match status" value="1"/>
</dbReference>
<feature type="domain" description="ABC transmembrane type-1" evidence="8">
    <location>
        <begin position="95"/>
        <end position="306"/>
    </location>
</feature>
<comment type="subcellular location">
    <subcellularLocation>
        <location evidence="1 7">Cell membrane</location>
        <topology evidence="1 7">Multi-pass membrane protein</topology>
    </subcellularLocation>
</comment>
<dbReference type="Pfam" id="PF00528">
    <property type="entry name" value="BPD_transp_1"/>
    <property type="match status" value="1"/>
</dbReference>
<evidence type="ECO:0000256" key="1">
    <source>
        <dbReference type="ARBA" id="ARBA00004651"/>
    </source>
</evidence>
<feature type="transmembrane region" description="Helical" evidence="7">
    <location>
        <begin position="288"/>
        <end position="305"/>
    </location>
</feature>
<dbReference type="InterPro" id="IPR035906">
    <property type="entry name" value="MetI-like_sf"/>
</dbReference>
<keyword evidence="2 7" id="KW-0813">Transport</keyword>
<dbReference type="GO" id="GO:0005886">
    <property type="term" value="C:plasma membrane"/>
    <property type="evidence" value="ECO:0007669"/>
    <property type="project" value="UniProtKB-SubCell"/>
</dbReference>
<evidence type="ECO:0000256" key="7">
    <source>
        <dbReference type="RuleBase" id="RU363032"/>
    </source>
</evidence>
<keyword evidence="6 7" id="KW-0472">Membrane</keyword>
<sequence length="320" mass="33304">MARFLVTRTLLLLVGLAAAAALIFFTLRVLPGDVAGTIAGTQATPAQLAHIRQTLGLDRPLGAQFASWVGGLLRGDLGVSLTTGTPVAANLGRALSVTLPLAGLSLVFGLLIGIPLGVWSAIRHRELRGFLVSAVALVIASIPVVVIGLLLSAWIGGELRWLPAQGWPPHGWQGDPGRAFVSLILPALSIALVEGAVLLRFTRSAALDALGQDFVRTAAAKGMTRTGALITHGLPNVLLSVVSVLGIQLAALLVGAVIVELIFQLPGIGLSLVDDVQQRDLTQVQGELLVLTALILVVGFIVDVVHRLLDPRERTAGGAE</sequence>
<dbReference type="Gene3D" id="1.10.3720.10">
    <property type="entry name" value="MetI-like"/>
    <property type="match status" value="1"/>
</dbReference>
<evidence type="ECO:0000256" key="6">
    <source>
        <dbReference type="ARBA" id="ARBA00023136"/>
    </source>
</evidence>
<name>A0A387BPH2_9MICO</name>
<comment type="similarity">
    <text evidence="7">Belongs to the binding-protein-dependent transport system permease family.</text>
</comment>
<feature type="transmembrane region" description="Helical" evidence="7">
    <location>
        <begin position="177"/>
        <end position="199"/>
    </location>
</feature>
<dbReference type="CDD" id="cd06261">
    <property type="entry name" value="TM_PBP2"/>
    <property type="match status" value="1"/>
</dbReference>
<feature type="transmembrane region" description="Helical" evidence="7">
    <location>
        <begin position="129"/>
        <end position="157"/>
    </location>
</feature>
<dbReference type="InterPro" id="IPR045621">
    <property type="entry name" value="BPD_transp_1_N"/>
</dbReference>
<dbReference type="Pfam" id="PF19300">
    <property type="entry name" value="BPD_transp_1_N"/>
    <property type="match status" value="1"/>
</dbReference>
<keyword evidence="4 7" id="KW-0812">Transmembrane</keyword>
<evidence type="ECO:0000313" key="10">
    <source>
        <dbReference type="Proteomes" id="UP000275069"/>
    </source>
</evidence>
<proteinExistence type="inferred from homology"/>
<dbReference type="KEGG" id="gry:D7I44_13165"/>
<feature type="transmembrane region" description="Helical" evidence="7">
    <location>
        <begin position="237"/>
        <end position="263"/>
    </location>
</feature>
<evidence type="ECO:0000256" key="3">
    <source>
        <dbReference type="ARBA" id="ARBA00022475"/>
    </source>
</evidence>
<evidence type="ECO:0000256" key="4">
    <source>
        <dbReference type="ARBA" id="ARBA00022692"/>
    </source>
</evidence>
<evidence type="ECO:0000256" key="2">
    <source>
        <dbReference type="ARBA" id="ARBA00022448"/>
    </source>
</evidence>
<dbReference type="AlphaFoldDB" id="A0A387BPH2"/>